<feature type="compositionally biased region" description="Polar residues" evidence="1">
    <location>
        <begin position="102"/>
        <end position="127"/>
    </location>
</feature>
<dbReference type="AlphaFoldDB" id="A0AAD7X5C2"/>
<feature type="compositionally biased region" description="Low complexity" evidence="1">
    <location>
        <begin position="633"/>
        <end position="649"/>
    </location>
</feature>
<evidence type="ECO:0000256" key="2">
    <source>
        <dbReference type="SAM" id="Phobius"/>
    </source>
</evidence>
<evidence type="ECO:0000256" key="3">
    <source>
        <dbReference type="SAM" id="SignalP"/>
    </source>
</evidence>
<feature type="compositionally biased region" description="Low complexity" evidence="1">
    <location>
        <begin position="286"/>
        <end position="307"/>
    </location>
</feature>
<name>A0AAD7X5C2_9APHY</name>
<feature type="compositionally biased region" description="Polar residues" evidence="1">
    <location>
        <begin position="408"/>
        <end position="423"/>
    </location>
</feature>
<feature type="compositionally biased region" description="Polar residues" evidence="1">
    <location>
        <begin position="579"/>
        <end position="594"/>
    </location>
</feature>
<feature type="transmembrane region" description="Helical" evidence="2">
    <location>
        <begin position="156"/>
        <end position="179"/>
    </location>
</feature>
<feature type="chain" id="PRO_5041941165" evidence="3">
    <location>
        <begin position="32"/>
        <end position="658"/>
    </location>
</feature>
<organism evidence="4 5">
    <name type="scientific">Trametes cubensis</name>
    <dbReference type="NCBI Taxonomy" id="1111947"/>
    <lineage>
        <taxon>Eukaryota</taxon>
        <taxon>Fungi</taxon>
        <taxon>Dikarya</taxon>
        <taxon>Basidiomycota</taxon>
        <taxon>Agaricomycotina</taxon>
        <taxon>Agaricomycetes</taxon>
        <taxon>Polyporales</taxon>
        <taxon>Polyporaceae</taxon>
        <taxon>Trametes</taxon>
    </lineage>
</organism>
<keyword evidence="3" id="KW-0732">Signal</keyword>
<feature type="region of interest" description="Disordered" evidence="1">
    <location>
        <begin position="353"/>
        <end position="490"/>
    </location>
</feature>
<accession>A0AAD7X5C2</accession>
<evidence type="ECO:0000256" key="1">
    <source>
        <dbReference type="SAM" id="MobiDB-lite"/>
    </source>
</evidence>
<evidence type="ECO:0000313" key="4">
    <source>
        <dbReference type="EMBL" id="KAJ8464095.1"/>
    </source>
</evidence>
<feature type="region of interest" description="Disordered" evidence="1">
    <location>
        <begin position="568"/>
        <end position="658"/>
    </location>
</feature>
<gene>
    <name evidence="4" type="ORF">ONZ51_g9831</name>
</gene>
<comment type="caution">
    <text evidence="4">The sequence shown here is derived from an EMBL/GenBank/DDBJ whole genome shotgun (WGS) entry which is preliminary data.</text>
</comment>
<keyword evidence="2" id="KW-0472">Membrane</keyword>
<keyword evidence="2" id="KW-0812">Transmembrane</keyword>
<feature type="compositionally biased region" description="Polar residues" evidence="1">
    <location>
        <begin position="450"/>
        <end position="459"/>
    </location>
</feature>
<feature type="signal peptide" evidence="3">
    <location>
        <begin position="1"/>
        <end position="31"/>
    </location>
</feature>
<feature type="compositionally biased region" description="Acidic residues" evidence="1">
    <location>
        <begin position="271"/>
        <end position="281"/>
    </location>
</feature>
<protein>
    <submittedName>
        <fullName evidence="4">Uncharacterized protein</fullName>
    </submittedName>
</protein>
<dbReference type="Proteomes" id="UP001215151">
    <property type="component" value="Unassembled WGS sequence"/>
</dbReference>
<feature type="region of interest" description="Disordered" evidence="1">
    <location>
        <begin position="255"/>
        <end position="327"/>
    </location>
</feature>
<dbReference type="EMBL" id="JAPEVG010000353">
    <property type="protein sequence ID" value="KAJ8464095.1"/>
    <property type="molecule type" value="Genomic_DNA"/>
</dbReference>
<feature type="region of interest" description="Disordered" evidence="1">
    <location>
        <begin position="502"/>
        <end position="531"/>
    </location>
</feature>
<feature type="compositionally biased region" description="Polar residues" evidence="1">
    <location>
        <begin position="506"/>
        <end position="522"/>
    </location>
</feature>
<proteinExistence type="predicted"/>
<reference evidence="4" key="1">
    <citation type="submission" date="2022-11" db="EMBL/GenBank/DDBJ databases">
        <title>Genome Sequence of Cubamyces cubensis.</title>
        <authorList>
            <person name="Buettner E."/>
        </authorList>
    </citation>
    <scope>NUCLEOTIDE SEQUENCE</scope>
    <source>
        <strain evidence="4">MPL-01</strain>
    </source>
</reference>
<feature type="region of interest" description="Disordered" evidence="1">
    <location>
        <begin position="188"/>
        <end position="243"/>
    </location>
</feature>
<sequence length="658" mass="70501">MLLGRLPSHLGLWAITLLPLSGFLSSGNVSAASVPTSTPHLRAPRQDLMTSTSIDWWPYPPWGAQTSSLLPTVINPTSTQGALDSSTAVEVTSTVLADAISTASTPDPSQSDSSLAATASSPGTVTHITALPPAKSSSVTRDRSSSKQGSNGGFNIVYLAPLFAILGVLAGMLCTWLVYRHLEHRGGAGLRRREQSLEPGPRYTPPSRFRQSAGMPTQALPEEDHPSQSCSRPLLDVNTESHGRQGSWIARAFSKRSKVTHSPTDNAAPEVADEAPTEDDPFLDRPSATTSPVPSTSLGRRGTTRTTFSQRLTSPDPYGALSDEEDAAPYETLRHKSIRRGILERLRLGSLRRPPAAYEPGRTEEEDVVCANAESPIRRPSGTRRGHKRDSSDVTIHTMRSPMRTLSAEDTPSRRPSTLSRNPSELVKSPPGFRLVVEDPESGDLMSAPPSRSASPTKSPNKEGASGWGWNLSWSASRSPSKKSNGDDKFTALPVRRSLVDKRISPCSSPSTSRIAVSITTSEETDACRPAPLSRVDSSILPVSPPRVTSPPLESQLFFGAVSPDFGSNPSLHLRLPEPSQNKPIHATATTSHASPGDKHKKLKTHRSPPLLPFPSTASSSPFRGRLKKTPTKKSSAAAASPPLSARTRPGPDRNPQC</sequence>
<keyword evidence="5" id="KW-1185">Reference proteome</keyword>
<feature type="region of interest" description="Disordered" evidence="1">
    <location>
        <begin position="102"/>
        <end position="150"/>
    </location>
</feature>
<keyword evidence="2" id="KW-1133">Transmembrane helix</keyword>
<evidence type="ECO:0000313" key="5">
    <source>
        <dbReference type="Proteomes" id="UP001215151"/>
    </source>
</evidence>
<feature type="compositionally biased region" description="Low complexity" evidence="1">
    <location>
        <begin position="473"/>
        <end position="483"/>
    </location>
</feature>